<evidence type="ECO:0000313" key="10">
    <source>
        <dbReference type="Proteomes" id="UP000262142"/>
    </source>
</evidence>
<name>A0A383U3Y4_9FLAO</name>
<feature type="domain" description="Glycine transporter" evidence="8">
    <location>
        <begin position="24"/>
        <end position="97"/>
    </location>
</feature>
<evidence type="ECO:0000256" key="4">
    <source>
        <dbReference type="ARBA" id="ARBA00022692"/>
    </source>
</evidence>
<dbReference type="Pfam" id="PF03458">
    <property type="entry name" value="Gly_transporter"/>
    <property type="match status" value="2"/>
</dbReference>
<feature type="transmembrane region" description="Helical" evidence="7">
    <location>
        <begin position="103"/>
        <end position="124"/>
    </location>
</feature>
<keyword evidence="10" id="KW-1185">Reference proteome</keyword>
<keyword evidence="6 7" id="KW-0472">Membrane</keyword>
<keyword evidence="3" id="KW-1003">Cell membrane</keyword>
<comment type="similarity">
    <text evidence="2">Belongs to the UPF0126 family.</text>
</comment>
<comment type="subcellular location">
    <subcellularLocation>
        <location evidence="1">Cell membrane</location>
        <topology evidence="1">Multi-pass membrane protein</topology>
    </subcellularLocation>
</comment>
<dbReference type="EMBL" id="UNSC01000009">
    <property type="protein sequence ID" value="SZD74250.1"/>
    <property type="molecule type" value="Genomic_DNA"/>
</dbReference>
<feature type="transmembrane region" description="Helical" evidence="7">
    <location>
        <begin position="190"/>
        <end position="207"/>
    </location>
</feature>
<feature type="transmembrane region" description="Helical" evidence="7">
    <location>
        <begin position="130"/>
        <end position="154"/>
    </location>
</feature>
<dbReference type="PANTHER" id="PTHR30506:SF3">
    <property type="entry name" value="UPF0126 INNER MEMBRANE PROTEIN YADS-RELATED"/>
    <property type="match status" value="1"/>
</dbReference>
<reference evidence="9 10" key="1">
    <citation type="submission" date="2018-09" db="EMBL/GenBank/DDBJ databases">
        <authorList>
            <consortium name="Pathogen Informatics"/>
        </authorList>
    </citation>
    <scope>NUCLEOTIDE SEQUENCE [LARGE SCALE GENOMIC DNA]</scope>
    <source>
        <strain evidence="9 10">OH-22767</strain>
    </source>
</reference>
<gene>
    <name evidence="9" type="primary">yadS</name>
    <name evidence="9" type="ORF">SAMEA104719789_01710</name>
</gene>
<feature type="transmembrane region" description="Helical" evidence="7">
    <location>
        <begin position="49"/>
        <end position="69"/>
    </location>
</feature>
<keyword evidence="4 7" id="KW-0812">Transmembrane</keyword>
<dbReference type="OrthoDB" id="9791874at2"/>
<protein>
    <submittedName>
        <fullName evidence="9">Predicted membrane protein</fullName>
    </submittedName>
</protein>
<dbReference type="InterPro" id="IPR005115">
    <property type="entry name" value="Gly_transporter"/>
</dbReference>
<feature type="transmembrane region" description="Helical" evidence="7">
    <location>
        <begin position="166"/>
        <end position="184"/>
    </location>
</feature>
<evidence type="ECO:0000313" key="9">
    <source>
        <dbReference type="EMBL" id="SZD74250.1"/>
    </source>
</evidence>
<dbReference type="Proteomes" id="UP000262142">
    <property type="component" value="Unassembled WGS sequence"/>
</dbReference>
<feature type="domain" description="Glycine transporter" evidence="8">
    <location>
        <begin position="109"/>
        <end position="181"/>
    </location>
</feature>
<dbReference type="GO" id="GO:0005886">
    <property type="term" value="C:plasma membrane"/>
    <property type="evidence" value="ECO:0007669"/>
    <property type="project" value="UniProtKB-SubCell"/>
</dbReference>
<accession>A0A383U3Y4</accession>
<organism evidence="9 10">
    <name type="scientific">Candidatus Ornithobacterium hominis</name>
    <dbReference type="NCBI Taxonomy" id="2497989"/>
    <lineage>
        <taxon>Bacteria</taxon>
        <taxon>Pseudomonadati</taxon>
        <taxon>Bacteroidota</taxon>
        <taxon>Flavobacteriia</taxon>
        <taxon>Flavobacteriales</taxon>
        <taxon>Weeksellaceae</taxon>
        <taxon>Ornithobacterium</taxon>
    </lineage>
</organism>
<keyword evidence="5 7" id="KW-1133">Transmembrane helix</keyword>
<evidence type="ECO:0000259" key="8">
    <source>
        <dbReference type="Pfam" id="PF03458"/>
    </source>
</evidence>
<evidence type="ECO:0000256" key="1">
    <source>
        <dbReference type="ARBA" id="ARBA00004651"/>
    </source>
</evidence>
<feature type="transmembrane region" description="Helical" evidence="7">
    <location>
        <begin position="20"/>
        <end position="42"/>
    </location>
</feature>
<proteinExistence type="inferred from homology"/>
<evidence type="ECO:0000256" key="7">
    <source>
        <dbReference type="SAM" id="Phobius"/>
    </source>
</evidence>
<evidence type="ECO:0000256" key="3">
    <source>
        <dbReference type="ARBA" id="ARBA00022475"/>
    </source>
</evidence>
<evidence type="ECO:0000256" key="2">
    <source>
        <dbReference type="ARBA" id="ARBA00008193"/>
    </source>
</evidence>
<evidence type="ECO:0000256" key="6">
    <source>
        <dbReference type="ARBA" id="ARBA00023136"/>
    </source>
</evidence>
<feature type="transmembrane region" description="Helical" evidence="7">
    <location>
        <begin position="75"/>
        <end position="96"/>
    </location>
</feature>
<evidence type="ECO:0000256" key="5">
    <source>
        <dbReference type="ARBA" id="ARBA00022989"/>
    </source>
</evidence>
<dbReference type="PANTHER" id="PTHR30506">
    <property type="entry name" value="INNER MEMBRANE PROTEIN"/>
    <property type="match status" value="1"/>
</dbReference>
<sequence length="243" mass="26961">MIHLCFVELLLLQANIGKVPFSTIIEILGTISFAMSGSFAAMQNKLDPFGVLIIAFATAVGGGTIRDLLIDAPIFWMYDMRMFSVIVVSSILAMIFKSIENNFKVTFFIFDSLGLGLFTIVGVEKGIAEGLHPAICVTLGTMTGCFGGIMRDILVNRVPLVLREEIYATACILGGTFFAGLSPILGTESVFLQIFTVAMVFFTRHFSVKYHLNIPKFYLSSEEKMKKSVSKVLKRRQKRMNKQ</sequence>
<dbReference type="AlphaFoldDB" id="A0A383U3Y4"/>